<evidence type="ECO:0000256" key="2">
    <source>
        <dbReference type="SAM" id="SignalP"/>
    </source>
</evidence>
<dbReference type="Gene3D" id="3.40.190.170">
    <property type="entry name" value="Bacterial extracellular solute-binding protein, family 7"/>
    <property type="match status" value="1"/>
</dbReference>
<dbReference type="Proteomes" id="UP000189369">
    <property type="component" value="Chromosome"/>
</dbReference>
<gene>
    <name evidence="3" type="ORF">PAEH1_03845</name>
</gene>
<evidence type="ECO:0000313" key="3">
    <source>
        <dbReference type="EMBL" id="AQS50919.1"/>
    </source>
</evidence>
<dbReference type="AlphaFoldDB" id="A0A1U9JYX3"/>
<dbReference type="PANTHER" id="PTHR33376:SF4">
    <property type="entry name" value="SIALIC ACID-BINDING PERIPLASMIC PROTEIN SIAP"/>
    <property type="match status" value="1"/>
</dbReference>
<name>A0A1U9JYX3_9BURK</name>
<proteinExistence type="predicted"/>
<evidence type="ECO:0000313" key="4">
    <source>
        <dbReference type="Proteomes" id="UP000189369"/>
    </source>
</evidence>
<dbReference type="STRING" id="643674.PAEH1_03845"/>
<dbReference type="CDD" id="cd13602">
    <property type="entry name" value="PBP2_TRAP_BpDctp6_7"/>
    <property type="match status" value="1"/>
</dbReference>
<keyword evidence="1 2" id="KW-0732">Signal</keyword>
<protein>
    <submittedName>
        <fullName evidence="3">C4-dicarboxylate ABC transporter substrate-binding protein</fullName>
    </submittedName>
</protein>
<dbReference type="EMBL" id="CP019697">
    <property type="protein sequence ID" value="AQS50919.1"/>
    <property type="molecule type" value="Genomic_DNA"/>
</dbReference>
<sequence>MKLHQYMTAAAVVACSMTAAHAESWRMATAYPETNFHTVNIQEFVNEIKDATDGKLDITVHANGSLIRPGELKNAVRSRQVETGEFIISGLANENPIFAVDSVPFLAVSYEDSEKLYEITKPYLEDLLGRQNMQLLYSVAWPPQGMYTDREINTIDDLKGLRMRAYSPQTERLAQLSGAVPTQIEAADLAQAFSTGRVNAMITSASTGVNSSAWDFLSHYYDVAAFLPKNVVVVNKHSFDALDDETKKVVLDAAAKAEKRGWERSREERVKQTKLLEDNGIKVSSGSDELRAALLEVGQKMAAEWSKEAGKEGETIINAFQQ</sequence>
<evidence type="ECO:0000256" key="1">
    <source>
        <dbReference type="ARBA" id="ARBA00022729"/>
    </source>
</evidence>
<dbReference type="InterPro" id="IPR018389">
    <property type="entry name" value="DctP_fam"/>
</dbReference>
<feature type="chain" id="PRO_5012437152" evidence="2">
    <location>
        <begin position="23"/>
        <end position="322"/>
    </location>
</feature>
<dbReference type="KEGG" id="phn:PAEH1_03845"/>
<feature type="signal peptide" evidence="2">
    <location>
        <begin position="1"/>
        <end position="22"/>
    </location>
</feature>
<dbReference type="SUPFAM" id="SSF53850">
    <property type="entry name" value="Periplasmic binding protein-like II"/>
    <property type="match status" value="1"/>
</dbReference>
<dbReference type="InterPro" id="IPR038404">
    <property type="entry name" value="TRAP_DctP_sf"/>
</dbReference>
<dbReference type="PANTHER" id="PTHR33376">
    <property type="match status" value="1"/>
</dbReference>
<accession>A0A1U9JYX3</accession>
<organism evidence="3 4">
    <name type="scientific">Paenalcaligenes hominis</name>
    <dbReference type="NCBI Taxonomy" id="643674"/>
    <lineage>
        <taxon>Bacteria</taxon>
        <taxon>Pseudomonadati</taxon>
        <taxon>Pseudomonadota</taxon>
        <taxon>Betaproteobacteria</taxon>
        <taxon>Burkholderiales</taxon>
        <taxon>Alcaligenaceae</taxon>
        <taxon>Paenalcaligenes</taxon>
    </lineage>
</organism>
<dbReference type="PROSITE" id="PS51257">
    <property type="entry name" value="PROKAR_LIPOPROTEIN"/>
    <property type="match status" value="1"/>
</dbReference>
<dbReference type="NCBIfam" id="NF037995">
    <property type="entry name" value="TRAP_S1"/>
    <property type="match status" value="1"/>
</dbReference>
<dbReference type="OrthoDB" id="9783941at2"/>
<dbReference type="GO" id="GO:0055085">
    <property type="term" value="P:transmembrane transport"/>
    <property type="evidence" value="ECO:0007669"/>
    <property type="project" value="InterPro"/>
</dbReference>
<dbReference type="Pfam" id="PF03480">
    <property type="entry name" value="DctP"/>
    <property type="match status" value="1"/>
</dbReference>
<reference evidence="3 4" key="1">
    <citation type="submission" date="2017-01" db="EMBL/GenBank/DDBJ databases">
        <title>Complete Genome Sequence of Paenalcaligenes hominis, Isolated from a paraplegic Patient with neurogenic bladder.</title>
        <authorList>
            <person name="Mukhopadhyay R."/>
            <person name="Joaquin J."/>
            <person name="Hogue R."/>
            <person name="Kilaru A."/>
            <person name="Jospin G."/>
            <person name="Mars K."/>
            <person name="Eisen J.A."/>
            <person name="Chaturvedi V."/>
        </authorList>
    </citation>
    <scope>NUCLEOTIDE SEQUENCE [LARGE SCALE GENOMIC DNA]</scope>
    <source>
        <strain evidence="3 4">15S00501</strain>
    </source>
</reference>